<dbReference type="PANTHER" id="PTHR15032">
    <property type="entry name" value="N-ACYL-PHOSPHATIDYLETHANOLAMINE-HYDROLYZING PHOSPHOLIPASE D"/>
    <property type="match status" value="1"/>
</dbReference>
<evidence type="ECO:0000313" key="4">
    <source>
        <dbReference type="Proteomes" id="UP000256913"/>
    </source>
</evidence>
<evidence type="ECO:0000259" key="2">
    <source>
        <dbReference type="Pfam" id="PF12706"/>
    </source>
</evidence>
<dbReference type="InterPro" id="IPR001279">
    <property type="entry name" value="Metallo-B-lactamas"/>
</dbReference>
<gene>
    <name evidence="3" type="ORF">DFJ67_3078</name>
</gene>
<dbReference type="PANTHER" id="PTHR15032:SF4">
    <property type="entry name" value="N-ACYL-PHOSPHATIDYLETHANOLAMINE-HYDROLYZING PHOSPHOLIPASE D"/>
    <property type="match status" value="1"/>
</dbReference>
<comment type="caution">
    <text evidence="3">The sequence shown here is derived from an EMBL/GenBank/DDBJ whole genome shotgun (WGS) entry which is preliminary data.</text>
</comment>
<evidence type="ECO:0000313" key="3">
    <source>
        <dbReference type="EMBL" id="REF97083.1"/>
    </source>
</evidence>
<proteinExistence type="predicted"/>
<sequence length="362" mass="39675">MAKKSTWALGILGTAAAALAWAARDVPLQMGARPDERRVGPSPQWRDGKFHNRVPARTIAAPGGALLRSFLADRERRKPRLPIPLAHPSGATSEGLHITWYGHSSALVEIDGDRVLFDPVWSDRCSPSHLVGPRRLHEPPVPLDELPRLDAIVISHDHYDHLDLPTIRTLALSSTAPFVVPLGVGAHFARWGIPAERVIELDWDESITVAGLTLTATEARHFSGRGLTRDETLWASWVVAGHDRKVFYTGDSGYFDGYAEIGAAHGPFDVTLMQIGAYGEGWPDIHMTPEDAVRAHQAVRGGLMIPLHWGTFVLAFHDWAEPADRLWSEAKAEGVTLAVPRPGERVDVDAPPAIDGWWQAIA</sequence>
<protein>
    <submittedName>
        <fullName evidence="3">L-ascorbate metabolism protein UlaG (Beta-lactamase superfamily)</fullName>
    </submittedName>
</protein>
<feature type="domain" description="Metallo-beta-lactamase" evidence="2">
    <location>
        <begin position="114"/>
        <end position="309"/>
    </location>
</feature>
<name>A0A3D9ZMB9_9ACTN</name>
<reference evidence="3 4" key="1">
    <citation type="submission" date="2018-08" db="EMBL/GenBank/DDBJ databases">
        <title>Sequencing the genomes of 1000 actinobacteria strains.</title>
        <authorList>
            <person name="Klenk H.-P."/>
        </authorList>
    </citation>
    <scope>NUCLEOTIDE SEQUENCE [LARGE SCALE GENOMIC DNA]</scope>
    <source>
        <strain evidence="3 4">DSM 44099</strain>
    </source>
</reference>
<keyword evidence="4" id="KW-1185">Reference proteome</keyword>
<dbReference type="Pfam" id="PF12706">
    <property type="entry name" value="Lactamase_B_2"/>
    <property type="match status" value="1"/>
</dbReference>
<organism evidence="3 4">
    <name type="scientific">Asanoa ferruginea</name>
    <dbReference type="NCBI Taxonomy" id="53367"/>
    <lineage>
        <taxon>Bacteria</taxon>
        <taxon>Bacillati</taxon>
        <taxon>Actinomycetota</taxon>
        <taxon>Actinomycetes</taxon>
        <taxon>Micromonosporales</taxon>
        <taxon>Micromonosporaceae</taxon>
        <taxon>Asanoa</taxon>
    </lineage>
</organism>
<dbReference type="InterPro" id="IPR036866">
    <property type="entry name" value="RibonucZ/Hydroxyglut_hydro"/>
</dbReference>
<evidence type="ECO:0000256" key="1">
    <source>
        <dbReference type="SAM" id="SignalP"/>
    </source>
</evidence>
<dbReference type="EMBL" id="QUMQ01000001">
    <property type="protein sequence ID" value="REF97083.1"/>
    <property type="molecule type" value="Genomic_DNA"/>
</dbReference>
<accession>A0A3D9ZMB9</accession>
<feature type="chain" id="PRO_5039654759" evidence="1">
    <location>
        <begin position="23"/>
        <end position="362"/>
    </location>
</feature>
<dbReference type="AlphaFoldDB" id="A0A3D9ZMB9"/>
<dbReference type="GO" id="GO:0005737">
    <property type="term" value="C:cytoplasm"/>
    <property type="evidence" value="ECO:0007669"/>
    <property type="project" value="TreeGrafter"/>
</dbReference>
<dbReference type="OrthoDB" id="9805728at2"/>
<dbReference type="RefSeq" id="WP_116068497.1">
    <property type="nucleotide sequence ID" value="NZ_BONB01000035.1"/>
</dbReference>
<dbReference type="SUPFAM" id="SSF56281">
    <property type="entry name" value="Metallo-hydrolase/oxidoreductase"/>
    <property type="match status" value="1"/>
</dbReference>
<dbReference type="Proteomes" id="UP000256913">
    <property type="component" value="Unassembled WGS sequence"/>
</dbReference>
<feature type="signal peptide" evidence="1">
    <location>
        <begin position="1"/>
        <end position="22"/>
    </location>
</feature>
<dbReference type="Gene3D" id="3.60.15.10">
    <property type="entry name" value="Ribonuclease Z/Hydroxyacylglutathione hydrolase-like"/>
    <property type="match status" value="1"/>
</dbReference>
<keyword evidence="1" id="KW-0732">Signal</keyword>